<dbReference type="PROSITE" id="PS00801">
    <property type="entry name" value="TRANSKETOLASE_1"/>
    <property type="match status" value="1"/>
</dbReference>
<proteinExistence type="inferred from homology"/>
<reference evidence="8" key="1">
    <citation type="journal article" date="2019" name="Int. J. Syst. Evol. Microbiol.">
        <title>The Global Catalogue of Microorganisms (GCM) 10K type strain sequencing project: providing services to taxonomists for standard genome sequencing and annotation.</title>
        <authorList>
            <consortium name="The Broad Institute Genomics Platform"/>
            <consortium name="The Broad Institute Genome Sequencing Center for Infectious Disease"/>
            <person name="Wu L."/>
            <person name="Ma J."/>
        </authorList>
    </citation>
    <scope>NUCLEOTIDE SEQUENCE [LARGE SCALE GENOMIC DNA]</scope>
    <source>
        <strain evidence="8">CGMCC 4.7466</strain>
    </source>
</reference>
<dbReference type="Proteomes" id="UP001595818">
    <property type="component" value="Unassembled WGS sequence"/>
</dbReference>
<dbReference type="PANTHER" id="PTHR47514:SF1">
    <property type="entry name" value="TRANSKETOLASE N-TERMINAL SECTION-RELATED"/>
    <property type="match status" value="1"/>
</dbReference>
<keyword evidence="5" id="KW-0786">Thiamine pyrophosphate</keyword>
<feature type="domain" description="Transketolase N-terminal" evidence="6">
    <location>
        <begin position="19"/>
        <end position="274"/>
    </location>
</feature>
<dbReference type="InterPro" id="IPR005474">
    <property type="entry name" value="Transketolase_N"/>
</dbReference>
<dbReference type="PANTHER" id="PTHR47514">
    <property type="entry name" value="TRANSKETOLASE N-TERMINAL SECTION-RELATED"/>
    <property type="match status" value="1"/>
</dbReference>
<evidence type="ECO:0000313" key="7">
    <source>
        <dbReference type="EMBL" id="MFC4873213.1"/>
    </source>
</evidence>
<evidence type="ECO:0000256" key="5">
    <source>
        <dbReference type="ARBA" id="ARBA00023052"/>
    </source>
</evidence>
<comment type="similarity">
    <text evidence="2">Belongs to the transketolase family.</text>
</comment>
<dbReference type="InterPro" id="IPR049557">
    <property type="entry name" value="Transketolase_CS"/>
</dbReference>
<evidence type="ECO:0000256" key="2">
    <source>
        <dbReference type="ARBA" id="ARBA00007131"/>
    </source>
</evidence>
<organism evidence="7 8">
    <name type="scientific">Negadavirga shengliensis</name>
    <dbReference type="NCBI Taxonomy" id="1389218"/>
    <lineage>
        <taxon>Bacteria</taxon>
        <taxon>Pseudomonadati</taxon>
        <taxon>Bacteroidota</taxon>
        <taxon>Cytophagia</taxon>
        <taxon>Cytophagales</taxon>
        <taxon>Cyclobacteriaceae</taxon>
        <taxon>Negadavirga</taxon>
    </lineage>
</organism>
<protein>
    <submittedName>
        <fullName evidence="7">Transketolase</fullName>
    </submittedName>
</protein>
<evidence type="ECO:0000256" key="3">
    <source>
        <dbReference type="ARBA" id="ARBA00022679"/>
    </source>
</evidence>
<name>A0ABV9T3B4_9BACT</name>
<dbReference type="Gene3D" id="3.40.50.970">
    <property type="match status" value="1"/>
</dbReference>
<evidence type="ECO:0000313" key="8">
    <source>
        <dbReference type="Proteomes" id="UP001595818"/>
    </source>
</evidence>
<accession>A0ABV9T3B4</accession>
<evidence type="ECO:0000256" key="4">
    <source>
        <dbReference type="ARBA" id="ARBA00022723"/>
    </source>
</evidence>
<dbReference type="RefSeq" id="WP_377065845.1">
    <property type="nucleotide sequence ID" value="NZ_JBHSJJ010000009.1"/>
</dbReference>
<dbReference type="SUPFAM" id="SSF52518">
    <property type="entry name" value="Thiamin diphosphate-binding fold (THDP-binding)"/>
    <property type="match status" value="1"/>
</dbReference>
<dbReference type="InterPro" id="IPR029061">
    <property type="entry name" value="THDP-binding"/>
</dbReference>
<gene>
    <name evidence="7" type="ORF">ACFPFU_16050</name>
</gene>
<evidence type="ECO:0000256" key="1">
    <source>
        <dbReference type="ARBA" id="ARBA00001964"/>
    </source>
</evidence>
<keyword evidence="8" id="KW-1185">Reference proteome</keyword>
<dbReference type="CDD" id="cd02012">
    <property type="entry name" value="TPP_TK"/>
    <property type="match status" value="1"/>
</dbReference>
<comment type="caution">
    <text evidence="7">The sequence shown here is derived from an EMBL/GenBank/DDBJ whole genome shotgun (WGS) entry which is preliminary data.</text>
</comment>
<sequence>MTQLLEENTLKALQNKALEIRKEIITMVHRANSGHVGGSLGATDLVVALYYHLMNHRPDNSDWEDRDRFVLSKGHCTPVIYAVLADCGYFPMEDLKSFRRPGSHLQGHPYQPITPGIDASTGTLGLGISTGVGMALGGKIRNKSHYYYIICGDGEIQEGQAWEAAMFANKYKLDNVIAFVDRNYLQTDGNSEDIMPLDPLKPKWESFGWQVMEIDGNDLQQIVGAVGKAKEMKGKPTMIIANTIKGKGVSFMENVVKWHGTPPENKDFENAMKELDHGI</sequence>
<evidence type="ECO:0000259" key="6">
    <source>
        <dbReference type="Pfam" id="PF00456"/>
    </source>
</evidence>
<dbReference type="EMBL" id="JBHSJJ010000009">
    <property type="protein sequence ID" value="MFC4873213.1"/>
    <property type="molecule type" value="Genomic_DNA"/>
</dbReference>
<keyword evidence="4" id="KW-0479">Metal-binding</keyword>
<dbReference type="Pfam" id="PF00456">
    <property type="entry name" value="Transketolase_N"/>
    <property type="match status" value="1"/>
</dbReference>
<keyword evidence="3" id="KW-0808">Transferase</keyword>
<comment type="cofactor">
    <cofactor evidence="1">
        <name>thiamine diphosphate</name>
        <dbReference type="ChEBI" id="CHEBI:58937"/>
    </cofactor>
</comment>